<dbReference type="Gene3D" id="3.30.230.10">
    <property type="match status" value="1"/>
</dbReference>
<dbReference type="STRING" id="1423744.FC86_GL000854"/>
<evidence type="ECO:0000256" key="3">
    <source>
        <dbReference type="ARBA" id="ARBA00022679"/>
    </source>
</evidence>
<dbReference type="InterPro" id="IPR006205">
    <property type="entry name" value="Mev_gal_kin"/>
</dbReference>
<keyword evidence="7" id="KW-0460">Magnesium</keyword>
<keyword evidence="8" id="KW-0443">Lipid metabolism</keyword>
<evidence type="ECO:0000256" key="1">
    <source>
        <dbReference type="ARBA" id="ARBA00022490"/>
    </source>
</evidence>
<protein>
    <submittedName>
        <fullName evidence="12">Mevalonate kinase</fullName>
    </submittedName>
</protein>
<dbReference type="PATRIC" id="fig|1423744.4.peg.878"/>
<keyword evidence="1" id="KW-0963">Cytoplasm</keyword>
<evidence type="ECO:0000313" key="13">
    <source>
        <dbReference type="Proteomes" id="UP000051378"/>
    </source>
</evidence>
<comment type="pathway">
    <text evidence="9">Isoprenoid biosynthesis; isopentenyl diphosphate biosynthesis via mevalonate pathway; isopentenyl diphosphate from (R)-mevalonate: step 1/3.</text>
</comment>
<name>A0A0R2DI16_9LACO</name>
<dbReference type="InterPro" id="IPR006204">
    <property type="entry name" value="GHMP_kinase_N_dom"/>
</dbReference>
<keyword evidence="5 12" id="KW-0418">Kinase</keyword>
<dbReference type="InterPro" id="IPR013750">
    <property type="entry name" value="GHMP_kinase_C_dom"/>
</dbReference>
<dbReference type="Pfam" id="PF08544">
    <property type="entry name" value="GHMP_kinases_C"/>
    <property type="match status" value="1"/>
</dbReference>
<evidence type="ECO:0000256" key="8">
    <source>
        <dbReference type="ARBA" id="ARBA00023098"/>
    </source>
</evidence>
<comment type="caution">
    <text evidence="12">The sequence shown here is derived from an EMBL/GenBank/DDBJ whole genome shotgun (WGS) entry which is preliminary data.</text>
</comment>
<dbReference type="PANTHER" id="PTHR43290:SF2">
    <property type="entry name" value="MEVALONATE KINASE"/>
    <property type="match status" value="1"/>
</dbReference>
<reference evidence="12 13" key="1">
    <citation type="journal article" date="2015" name="Genome Announc.">
        <title>Expanding the biotechnology potential of lactobacilli through comparative genomics of 213 strains and associated genera.</title>
        <authorList>
            <person name="Sun Z."/>
            <person name="Harris H.M."/>
            <person name="McCann A."/>
            <person name="Guo C."/>
            <person name="Argimon S."/>
            <person name="Zhang W."/>
            <person name="Yang X."/>
            <person name="Jeffery I.B."/>
            <person name="Cooney J.C."/>
            <person name="Kagawa T.F."/>
            <person name="Liu W."/>
            <person name="Song Y."/>
            <person name="Salvetti E."/>
            <person name="Wrobel A."/>
            <person name="Rasinkangas P."/>
            <person name="Parkhill J."/>
            <person name="Rea M.C."/>
            <person name="O'Sullivan O."/>
            <person name="Ritari J."/>
            <person name="Douillard F.P."/>
            <person name="Paul Ross R."/>
            <person name="Yang R."/>
            <person name="Briner A.E."/>
            <person name="Felis G.E."/>
            <person name="de Vos W.M."/>
            <person name="Barrangou R."/>
            <person name="Klaenhammer T.R."/>
            <person name="Caufield P.W."/>
            <person name="Cui Y."/>
            <person name="Zhang H."/>
            <person name="O'Toole P.W."/>
        </authorList>
    </citation>
    <scope>NUCLEOTIDE SEQUENCE [LARGE SCALE GENOMIC DNA]</scope>
    <source>
        <strain evidence="12 13">DSM 23037</strain>
    </source>
</reference>
<feature type="domain" description="GHMP kinase N-terminal" evidence="10">
    <location>
        <begin position="79"/>
        <end position="149"/>
    </location>
</feature>
<feature type="domain" description="GHMP kinase C-terminal" evidence="11">
    <location>
        <begin position="219"/>
        <end position="294"/>
    </location>
</feature>
<accession>A0A0R2DI16</accession>
<dbReference type="SUPFAM" id="SSF55060">
    <property type="entry name" value="GHMP Kinase, C-terminal domain"/>
    <property type="match status" value="1"/>
</dbReference>
<gene>
    <name evidence="12" type="ORF">FC86_GL000854</name>
</gene>
<dbReference type="InterPro" id="IPR020568">
    <property type="entry name" value="Ribosomal_Su5_D2-typ_SF"/>
</dbReference>
<keyword evidence="4" id="KW-0547">Nucleotide-binding</keyword>
<dbReference type="PRINTS" id="PR00959">
    <property type="entry name" value="MEVGALKINASE"/>
</dbReference>
<dbReference type="GO" id="GO:0005829">
    <property type="term" value="C:cytosol"/>
    <property type="evidence" value="ECO:0007669"/>
    <property type="project" value="TreeGrafter"/>
</dbReference>
<sequence>MLKSATATTHGKAILIGEHSVVYDKTALALPIQNLNVTVRLTPINGNTSYIKSANINLDAPISTIEAKHPGLFYLLTHFESHQAFEATYISNIPTERGLGSSAATSLATIKALNDALALELSFDEQTAYANHAEELNHGSASGLDIATVCRDRLVYFDHGHCEFINQTLGAHLVIADSGVLGNTKKAVSLVKQQYQSSIGKAYIDDLTQLVKQTKALWQKQDIKKLGIVFNKAQTVLSQLQVSHPIIDQLIHTANVHGSLGSKLSGGGLGGIVISLAENGQTAEKISQALRLAGAKNTWIEEI</sequence>
<keyword evidence="3" id="KW-0808">Transferase</keyword>
<proteinExistence type="predicted"/>
<evidence type="ECO:0000256" key="7">
    <source>
        <dbReference type="ARBA" id="ARBA00022842"/>
    </source>
</evidence>
<dbReference type="EMBL" id="AYZL01000020">
    <property type="protein sequence ID" value="KRN03743.1"/>
    <property type="molecule type" value="Genomic_DNA"/>
</dbReference>
<dbReference type="SUPFAM" id="SSF54211">
    <property type="entry name" value="Ribosomal protein S5 domain 2-like"/>
    <property type="match status" value="1"/>
</dbReference>
<evidence type="ECO:0000256" key="4">
    <source>
        <dbReference type="ARBA" id="ARBA00022741"/>
    </source>
</evidence>
<evidence type="ECO:0000313" key="12">
    <source>
        <dbReference type="EMBL" id="KRN03743.1"/>
    </source>
</evidence>
<evidence type="ECO:0000256" key="9">
    <source>
        <dbReference type="ARBA" id="ARBA00029438"/>
    </source>
</evidence>
<dbReference type="PANTHER" id="PTHR43290">
    <property type="entry name" value="MEVALONATE KINASE"/>
    <property type="match status" value="1"/>
</dbReference>
<keyword evidence="2" id="KW-0444">Lipid biosynthesis</keyword>
<evidence type="ECO:0000256" key="2">
    <source>
        <dbReference type="ARBA" id="ARBA00022516"/>
    </source>
</evidence>
<dbReference type="InterPro" id="IPR014721">
    <property type="entry name" value="Ribsml_uS5_D2-typ_fold_subgr"/>
</dbReference>
<dbReference type="InterPro" id="IPR036554">
    <property type="entry name" value="GHMP_kinase_C_sf"/>
</dbReference>
<evidence type="ECO:0000256" key="6">
    <source>
        <dbReference type="ARBA" id="ARBA00022840"/>
    </source>
</evidence>
<keyword evidence="6" id="KW-0067">ATP-binding</keyword>
<dbReference type="AlphaFoldDB" id="A0A0R2DI16"/>
<dbReference type="Pfam" id="PF00288">
    <property type="entry name" value="GHMP_kinases_N"/>
    <property type="match status" value="1"/>
</dbReference>
<organism evidence="12 13">
    <name type="scientific">Holzapfeliella floricola DSM 23037 = JCM 16512</name>
    <dbReference type="NCBI Taxonomy" id="1423744"/>
    <lineage>
        <taxon>Bacteria</taxon>
        <taxon>Bacillati</taxon>
        <taxon>Bacillota</taxon>
        <taxon>Bacilli</taxon>
        <taxon>Lactobacillales</taxon>
        <taxon>Lactobacillaceae</taxon>
        <taxon>Holzapfeliella</taxon>
    </lineage>
</organism>
<dbReference type="NCBIfam" id="TIGR00549">
    <property type="entry name" value="mevalon_kin"/>
    <property type="match status" value="1"/>
</dbReference>
<dbReference type="GO" id="GO:0019287">
    <property type="term" value="P:isopentenyl diphosphate biosynthetic process, mevalonate pathway"/>
    <property type="evidence" value="ECO:0007669"/>
    <property type="project" value="UniProtKB-UniPathway"/>
</dbReference>
<dbReference type="Gene3D" id="3.30.70.890">
    <property type="entry name" value="GHMP kinase, C-terminal domain"/>
    <property type="match status" value="1"/>
</dbReference>
<dbReference type="GO" id="GO:0005524">
    <property type="term" value="F:ATP binding"/>
    <property type="evidence" value="ECO:0007669"/>
    <property type="project" value="UniProtKB-KW"/>
</dbReference>
<evidence type="ECO:0000256" key="5">
    <source>
        <dbReference type="ARBA" id="ARBA00022777"/>
    </source>
</evidence>
<keyword evidence="13" id="KW-1185">Reference proteome</keyword>
<dbReference type="Proteomes" id="UP000051378">
    <property type="component" value="Unassembled WGS sequence"/>
</dbReference>
<dbReference type="GO" id="GO:0004496">
    <property type="term" value="F:mevalonate kinase activity"/>
    <property type="evidence" value="ECO:0007669"/>
    <property type="project" value="InterPro"/>
</dbReference>
<evidence type="ECO:0000259" key="11">
    <source>
        <dbReference type="Pfam" id="PF08544"/>
    </source>
</evidence>
<dbReference type="UniPathway" id="UPA00057">
    <property type="reaction ID" value="UER00098"/>
</dbReference>
<evidence type="ECO:0000259" key="10">
    <source>
        <dbReference type="Pfam" id="PF00288"/>
    </source>
</evidence>